<name>A0AAD5MAV3_PARTN</name>
<accession>A0AAD5MAV3</accession>
<proteinExistence type="predicted"/>
<sequence>MQLLLGETEVPTSRDPFDEVEKSEGTVREQQNLLLFEADVMLREYDHLKYGLRR</sequence>
<reference evidence="2" key="1">
    <citation type="submission" date="2021-06" db="EMBL/GenBank/DDBJ databases">
        <title>Parelaphostrongylus tenuis whole genome reference sequence.</title>
        <authorList>
            <person name="Garwood T.J."/>
            <person name="Larsen P.A."/>
            <person name="Fountain-Jones N.M."/>
            <person name="Garbe J.R."/>
            <person name="Macchietto M.G."/>
            <person name="Kania S.A."/>
            <person name="Gerhold R.W."/>
            <person name="Richards J.E."/>
            <person name="Wolf T.M."/>
        </authorList>
    </citation>
    <scope>NUCLEOTIDE SEQUENCE</scope>
    <source>
        <strain evidence="2">MNPRO001-30</strain>
        <tissue evidence="2">Meninges</tissue>
    </source>
</reference>
<organism evidence="2 3">
    <name type="scientific">Parelaphostrongylus tenuis</name>
    <name type="common">Meningeal worm</name>
    <dbReference type="NCBI Taxonomy" id="148309"/>
    <lineage>
        <taxon>Eukaryota</taxon>
        <taxon>Metazoa</taxon>
        <taxon>Ecdysozoa</taxon>
        <taxon>Nematoda</taxon>
        <taxon>Chromadorea</taxon>
        <taxon>Rhabditida</taxon>
        <taxon>Rhabditina</taxon>
        <taxon>Rhabditomorpha</taxon>
        <taxon>Strongyloidea</taxon>
        <taxon>Metastrongylidae</taxon>
        <taxon>Parelaphostrongylus</taxon>
    </lineage>
</organism>
<evidence type="ECO:0000313" key="2">
    <source>
        <dbReference type="EMBL" id="KAJ1354440.1"/>
    </source>
</evidence>
<dbReference type="EMBL" id="JAHQIW010002085">
    <property type="protein sequence ID" value="KAJ1354440.1"/>
    <property type="molecule type" value="Genomic_DNA"/>
</dbReference>
<gene>
    <name evidence="2" type="ORF">KIN20_011376</name>
</gene>
<dbReference type="AlphaFoldDB" id="A0AAD5MAV3"/>
<feature type="region of interest" description="Disordered" evidence="1">
    <location>
        <begin position="1"/>
        <end position="24"/>
    </location>
</feature>
<feature type="compositionally biased region" description="Basic and acidic residues" evidence="1">
    <location>
        <begin position="15"/>
        <end position="24"/>
    </location>
</feature>
<evidence type="ECO:0000313" key="3">
    <source>
        <dbReference type="Proteomes" id="UP001196413"/>
    </source>
</evidence>
<evidence type="ECO:0000256" key="1">
    <source>
        <dbReference type="SAM" id="MobiDB-lite"/>
    </source>
</evidence>
<protein>
    <submittedName>
        <fullName evidence="2">Uncharacterized protein</fullName>
    </submittedName>
</protein>
<comment type="caution">
    <text evidence="2">The sequence shown here is derived from an EMBL/GenBank/DDBJ whole genome shotgun (WGS) entry which is preliminary data.</text>
</comment>
<keyword evidence="3" id="KW-1185">Reference proteome</keyword>
<dbReference type="Proteomes" id="UP001196413">
    <property type="component" value="Unassembled WGS sequence"/>
</dbReference>